<feature type="region of interest" description="Disordered" evidence="1">
    <location>
        <begin position="328"/>
        <end position="351"/>
    </location>
</feature>
<dbReference type="InParanoid" id="A0A1D3CZE5"/>
<dbReference type="Proteomes" id="UP000095192">
    <property type="component" value="Unassembled WGS sequence"/>
</dbReference>
<feature type="compositionally biased region" description="Basic and acidic residues" evidence="1">
    <location>
        <begin position="597"/>
        <end position="606"/>
    </location>
</feature>
<feature type="compositionally biased region" description="Polar residues" evidence="1">
    <location>
        <begin position="1178"/>
        <end position="1191"/>
    </location>
</feature>
<feature type="compositionally biased region" description="Low complexity" evidence="1">
    <location>
        <begin position="978"/>
        <end position="992"/>
    </location>
</feature>
<feature type="compositionally biased region" description="Low complexity" evidence="1">
    <location>
        <begin position="328"/>
        <end position="340"/>
    </location>
</feature>
<evidence type="ECO:0000256" key="1">
    <source>
        <dbReference type="SAM" id="MobiDB-lite"/>
    </source>
</evidence>
<feature type="compositionally biased region" description="Basic residues" evidence="1">
    <location>
        <begin position="1162"/>
        <end position="1176"/>
    </location>
</feature>
<feature type="compositionally biased region" description="Low complexity" evidence="1">
    <location>
        <begin position="1553"/>
        <end position="1564"/>
    </location>
</feature>
<feature type="compositionally biased region" description="Polar residues" evidence="1">
    <location>
        <begin position="1014"/>
        <end position="1035"/>
    </location>
</feature>
<keyword evidence="3" id="KW-1185">Reference proteome</keyword>
<name>A0A1D3CZE5_9EIME</name>
<reference evidence="2 3" key="1">
    <citation type="journal article" date="2016" name="BMC Genomics">
        <title>Comparative genomics reveals Cyclospora cayetanensis possesses coccidia-like metabolism and invasion components but unique surface antigens.</title>
        <authorList>
            <person name="Liu S."/>
            <person name="Wang L."/>
            <person name="Zheng H."/>
            <person name="Xu Z."/>
            <person name="Roellig D.M."/>
            <person name="Li N."/>
            <person name="Frace M.A."/>
            <person name="Tang K."/>
            <person name="Arrowood M.J."/>
            <person name="Moss D.M."/>
            <person name="Zhang L."/>
            <person name="Feng Y."/>
            <person name="Xiao L."/>
        </authorList>
    </citation>
    <scope>NUCLEOTIDE SEQUENCE [LARGE SCALE GENOMIC DNA]</scope>
    <source>
        <strain evidence="2 3">CHN_HEN01</strain>
    </source>
</reference>
<evidence type="ECO:0000313" key="3">
    <source>
        <dbReference type="Proteomes" id="UP000095192"/>
    </source>
</evidence>
<feature type="region of interest" description="Disordered" evidence="1">
    <location>
        <begin position="596"/>
        <end position="654"/>
    </location>
</feature>
<feature type="region of interest" description="Disordered" evidence="1">
    <location>
        <begin position="1507"/>
        <end position="1568"/>
    </location>
</feature>
<feature type="compositionally biased region" description="Basic and acidic residues" evidence="1">
    <location>
        <begin position="1938"/>
        <end position="1950"/>
    </location>
</feature>
<dbReference type="VEuPathDB" id="ToxoDB:cyc_08185"/>
<feature type="compositionally biased region" description="Polar residues" evidence="1">
    <location>
        <begin position="161"/>
        <end position="177"/>
    </location>
</feature>
<feature type="compositionally biased region" description="Polar residues" evidence="1">
    <location>
        <begin position="950"/>
        <end position="961"/>
    </location>
</feature>
<feature type="region of interest" description="Disordered" evidence="1">
    <location>
        <begin position="682"/>
        <end position="718"/>
    </location>
</feature>
<comment type="caution">
    <text evidence="2">The sequence shown here is derived from an EMBL/GenBank/DDBJ whole genome shotgun (WGS) entry which is preliminary data.</text>
</comment>
<feature type="compositionally biased region" description="Polar residues" evidence="1">
    <location>
        <begin position="1409"/>
        <end position="1421"/>
    </location>
</feature>
<feature type="region of interest" description="Disordered" evidence="1">
    <location>
        <begin position="947"/>
        <end position="998"/>
    </location>
</feature>
<feature type="compositionally biased region" description="Basic and acidic residues" evidence="1">
    <location>
        <begin position="181"/>
        <end position="193"/>
    </location>
</feature>
<evidence type="ECO:0000313" key="2">
    <source>
        <dbReference type="EMBL" id="OEH76572.1"/>
    </source>
</evidence>
<sequence length="1967" mass="214131">MQEQKDEVNQFHQALERRKPAREGHYSGKTWVQQQKGHHCEPQSLHEQPNVFHVDSSYTEQHEQVRKDAEQREVGEAYSEQAELVHLATVNRLRQATQASGHHGESDVHEDLNNENVRQQQDQLQQQEKEEQAHVHVHDHEEPFPRLFAERFEAELGQCKSPGSHSTLSREISLSESEASETEHVVPVSEKKAQSSVASLPSVGEPQKSHIQMDFQMIHMEPQQRTPPPESFITPVSGANKASLPVPQVSAAVNPCQEQNLQEQIPLQMPVHQLQHFNNRLPPSQLSAQTINCSSGGTVRPSPVLVQPLQQPPFSLLAAASMALQSASGSATGPTTAPAAQKESTSGPAAVESPLRGAAAWPGSFLNLVRPPGPPVTANTLAALLQSAEAQRRSLLGLCGLPFNVAGAAAVRAAAARAAVVRVAAARAAQLIGPRAVSLMNANAAIRLQTFMEQHAALGGAAVANALFMAAAPTSVSAGAPGEGIASTTGQLSNSVAAAHTIPETTATLCNEAEAQTTQAASPRKARTTSSASACIVSRLSQIPKATGAVKRTPQTVTGNMAAASMLQAEERTGAATPSSATISTIPEAAVLVPGRAEARPSEKPSQKFATGSSPGSLNQLRGKPPLARTTNKTPGAASGTAPVSRKKASTSVAPCSVVAADATGSSRRKLNVTLSSAAVAEPPCKKRKAMQLSQKPRSQHRKEHTTSLTEDSRTSFRGRTRKAVGVVALASCANRSKPRKITAGDAVSTAPALVAPQNTTSATEPVGLHTDESGRIVKGTAVAQKKFREEPLAKSVWLRNCTQSVLQGDQSDSAASFAIDADIAVAAAGKAVALLDRLIRGTPDGHMRSPGGINLALHADTPGASGKAAQQASPRNSPAPACEQAHATNPFANGTLRPGHSLDSWHSRHSSYSLCENESGEDAVGDVCSDAPVAVPCAVRSRVLDLSGPRQQHMPSTESTIGKKHGRVHAERSIQAENESPGSASGNSPASRQQPHGACDAATFVACDETAHSATEGSSCRTTTASQGGPTSLEDSPEEREPQMLQAEKCKSTPHRVWGSTDPAYNLKQWNQGQYHPLQQSEQDHQQQQNQRSQMQRHHDLHGSVHKAQPQLQTSHSHQQLHENENQQERQCNCQHQLEQNQLAQQHQPRLPHPHQEPRHHSYQLHHQGQHHHGCQRSTSAPQSLFTSMNPRRPTQADWFSGTPRCAKGPLEAARHSSSSPATNDFRREYPSPVQCRHDISLICSKSPHSTSRPFTASLPLQPPVIADAIARDRMRGNLPSPKQVPKSSIVALHCRTTGRAAERTQAEDLLNPQMDELDGTRGLPNCTESFDTDRTKRQLYMQHYQHQDRQEKARQWQLRKVQSLFALHCRLQGLLSNAAVVLEELRDACGCSLETLYTLEESNIMTGGTSPQTHATARSSGEIFQWGQKHPSSKSDGAGSGVYSYKTTHVACCSPEPEHPDAARVYGGVTSLTPLSPNYLQIEPVLTAANTKPLQLQRPLHDQLTQKHHFQQPQIVQPRDGHQPPELRQIQQQRVPQSPHTDQTPQQESLQRQTPQTTQTQHAQEHAFEQQRMFDTQMHFQGHTQPQIIQPEQPHQLPSQQEPLQQPAIQNHMHHQGLLQRQSYLHLQATEPEPLQQYQEPFQQSAFGQPSMHPAMMDERRLQDTRMLQQPVLPHQRFPQPQKKPELIQQQQKERKQRQLTQSVMQNLTPEQQVLMQRHPPTRQVVSLMEGQTATQQQMMPLHEGCSDQQEGGLQQTRQEFQHSIPYQEATRLLLHHEVPACLEHDQRHKRILEQQSVLQPDFEDAMQQPAQELVQGSDGSPLYYKASWSKQSGTGYPGQVLQGLLETPCQFINADIDESAQMNGLKSSCFGSSTPWTSVGGSGSTKSSNTVSAPPSTGDDGNAEEVDSSCSACSASPGNQNSRSSVSDMHLVATDTEKHGVRKEGRATKWHNGKATTSLGARYI</sequence>
<proteinExistence type="predicted"/>
<feature type="region of interest" description="Disordered" evidence="1">
    <location>
        <begin position="158"/>
        <end position="206"/>
    </location>
</feature>
<feature type="compositionally biased region" description="Polar residues" evidence="1">
    <location>
        <begin position="1531"/>
        <end position="1552"/>
    </location>
</feature>
<protein>
    <submittedName>
        <fullName evidence="2">Uncharacterized protein</fullName>
    </submittedName>
</protein>
<feature type="region of interest" description="Disordered" evidence="1">
    <location>
        <begin position="1676"/>
        <end position="1703"/>
    </location>
</feature>
<feature type="compositionally biased region" description="Low complexity" evidence="1">
    <location>
        <begin position="1110"/>
        <end position="1119"/>
    </location>
</feature>
<feature type="compositionally biased region" description="Polar residues" evidence="1">
    <location>
        <begin position="1957"/>
        <end position="1967"/>
    </location>
</feature>
<feature type="region of interest" description="Disordered" evidence="1">
    <location>
        <begin position="1014"/>
        <end position="1064"/>
    </location>
</feature>
<accession>A0A1D3CZE5</accession>
<feature type="compositionally biased region" description="Basic and acidic residues" evidence="1">
    <location>
        <begin position="60"/>
        <end position="75"/>
    </location>
</feature>
<feature type="compositionally biased region" description="Polar residues" evidence="1">
    <location>
        <begin position="608"/>
        <end position="620"/>
    </location>
</feature>
<feature type="region of interest" description="Disordered" evidence="1">
    <location>
        <begin position="1078"/>
        <end position="1231"/>
    </location>
</feature>
<feature type="region of interest" description="Disordered" evidence="1">
    <location>
        <begin position="1409"/>
        <end position="1442"/>
    </location>
</feature>
<feature type="region of interest" description="Disordered" evidence="1">
    <location>
        <begin position="844"/>
        <end position="900"/>
    </location>
</feature>
<feature type="region of interest" description="Disordered" evidence="1">
    <location>
        <begin position="1879"/>
        <end position="1967"/>
    </location>
</feature>
<gene>
    <name evidence="2" type="ORF">cyc_08185</name>
</gene>
<feature type="region of interest" description="Disordered" evidence="1">
    <location>
        <begin position="1"/>
        <end position="43"/>
    </location>
</feature>
<feature type="compositionally biased region" description="Basic and acidic residues" evidence="1">
    <location>
        <begin position="1"/>
        <end position="26"/>
    </location>
</feature>
<feature type="compositionally biased region" description="Polar residues" evidence="1">
    <location>
        <begin position="1911"/>
        <end position="1930"/>
    </location>
</feature>
<feature type="compositionally biased region" description="Low complexity" evidence="1">
    <location>
        <begin position="1130"/>
        <end position="1150"/>
    </location>
</feature>
<feature type="region of interest" description="Disordered" evidence="1">
    <location>
        <begin position="58"/>
        <end position="77"/>
    </location>
</feature>
<dbReference type="EMBL" id="JROU02001408">
    <property type="protein sequence ID" value="OEH76572.1"/>
    <property type="molecule type" value="Genomic_DNA"/>
</dbReference>
<organism evidence="2 3">
    <name type="scientific">Cyclospora cayetanensis</name>
    <dbReference type="NCBI Taxonomy" id="88456"/>
    <lineage>
        <taxon>Eukaryota</taxon>
        <taxon>Sar</taxon>
        <taxon>Alveolata</taxon>
        <taxon>Apicomplexa</taxon>
        <taxon>Conoidasida</taxon>
        <taxon>Coccidia</taxon>
        <taxon>Eucoccidiorida</taxon>
        <taxon>Eimeriorina</taxon>
        <taxon>Eimeriidae</taxon>
        <taxon>Cyclospora</taxon>
    </lineage>
</organism>